<protein>
    <submittedName>
        <fullName evidence="1">Uncharacterized protein</fullName>
    </submittedName>
</protein>
<proteinExistence type="predicted"/>
<name>A0A392VMG8_9FABA</name>
<dbReference type="EMBL" id="LXQA011223667">
    <property type="protein sequence ID" value="MCI89598.1"/>
    <property type="molecule type" value="Genomic_DNA"/>
</dbReference>
<accession>A0A392VMG8</accession>
<reference evidence="1 2" key="1">
    <citation type="journal article" date="2018" name="Front. Plant Sci.">
        <title>Red Clover (Trifolium pratense) and Zigzag Clover (T. medium) - A Picture of Genomic Similarities and Differences.</title>
        <authorList>
            <person name="Dluhosova J."/>
            <person name="Istvanek J."/>
            <person name="Nedelnik J."/>
            <person name="Repkova J."/>
        </authorList>
    </citation>
    <scope>NUCLEOTIDE SEQUENCE [LARGE SCALE GENOMIC DNA]</scope>
    <source>
        <strain evidence="2">cv. 10/8</strain>
        <tissue evidence="1">Leaf</tissue>
    </source>
</reference>
<keyword evidence="2" id="KW-1185">Reference proteome</keyword>
<evidence type="ECO:0000313" key="1">
    <source>
        <dbReference type="EMBL" id="MCI89598.1"/>
    </source>
</evidence>
<comment type="caution">
    <text evidence="1">The sequence shown here is derived from an EMBL/GenBank/DDBJ whole genome shotgun (WGS) entry which is preliminary data.</text>
</comment>
<feature type="non-terminal residue" evidence="1">
    <location>
        <position position="38"/>
    </location>
</feature>
<dbReference type="AlphaFoldDB" id="A0A392VMG8"/>
<organism evidence="1 2">
    <name type="scientific">Trifolium medium</name>
    <dbReference type="NCBI Taxonomy" id="97028"/>
    <lineage>
        <taxon>Eukaryota</taxon>
        <taxon>Viridiplantae</taxon>
        <taxon>Streptophyta</taxon>
        <taxon>Embryophyta</taxon>
        <taxon>Tracheophyta</taxon>
        <taxon>Spermatophyta</taxon>
        <taxon>Magnoliopsida</taxon>
        <taxon>eudicotyledons</taxon>
        <taxon>Gunneridae</taxon>
        <taxon>Pentapetalae</taxon>
        <taxon>rosids</taxon>
        <taxon>fabids</taxon>
        <taxon>Fabales</taxon>
        <taxon>Fabaceae</taxon>
        <taxon>Papilionoideae</taxon>
        <taxon>50 kb inversion clade</taxon>
        <taxon>NPAAA clade</taxon>
        <taxon>Hologalegina</taxon>
        <taxon>IRL clade</taxon>
        <taxon>Trifolieae</taxon>
        <taxon>Trifolium</taxon>
    </lineage>
</organism>
<evidence type="ECO:0000313" key="2">
    <source>
        <dbReference type="Proteomes" id="UP000265520"/>
    </source>
</evidence>
<dbReference type="Proteomes" id="UP000265520">
    <property type="component" value="Unassembled WGS sequence"/>
</dbReference>
<sequence length="38" mass="4276">MGEEKPLLYSLSPTMEYHAANFFTFIVSPLSWGSSSFC</sequence>